<keyword evidence="10" id="KW-0396">Initiation factor</keyword>
<feature type="region of interest" description="Disordered" evidence="7">
    <location>
        <begin position="208"/>
        <end position="239"/>
    </location>
</feature>
<dbReference type="SUPFAM" id="SSF57667">
    <property type="entry name" value="beta-beta-alpha zinc fingers"/>
    <property type="match status" value="3"/>
</dbReference>
<feature type="domain" description="U1-type" evidence="9">
    <location>
        <begin position="123"/>
        <end position="155"/>
    </location>
</feature>
<keyword evidence="4" id="KW-0863">Zinc-finger</keyword>
<evidence type="ECO:0000256" key="5">
    <source>
        <dbReference type="ARBA" id="ARBA00022833"/>
    </source>
</evidence>
<feature type="domain" description="C2H2-type" evidence="8">
    <location>
        <begin position="126"/>
        <end position="148"/>
    </location>
</feature>
<feature type="domain" description="C2H2-type" evidence="8">
    <location>
        <begin position="242"/>
        <end position="266"/>
    </location>
</feature>
<evidence type="ECO:0000256" key="7">
    <source>
        <dbReference type="SAM" id="MobiDB-lite"/>
    </source>
</evidence>
<evidence type="ECO:0000259" key="8">
    <source>
        <dbReference type="SMART" id="SM00355"/>
    </source>
</evidence>
<feature type="compositionally biased region" description="Low complexity" evidence="7">
    <location>
        <begin position="753"/>
        <end position="769"/>
    </location>
</feature>
<feature type="compositionally biased region" description="Polar residues" evidence="7">
    <location>
        <begin position="415"/>
        <end position="429"/>
    </location>
</feature>
<evidence type="ECO:0000256" key="1">
    <source>
        <dbReference type="ARBA" id="ARBA00004123"/>
    </source>
</evidence>
<dbReference type="InterPro" id="IPR003604">
    <property type="entry name" value="Matrin/U1-like-C_Znf_C2H2"/>
</dbReference>
<feature type="compositionally biased region" description="Acidic residues" evidence="7">
    <location>
        <begin position="71"/>
        <end position="90"/>
    </location>
</feature>
<dbReference type="EMBL" id="GFPF01012745">
    <property type="protein sequence ID" value="MAA23891.1"/>
    <property type="molecule type" value="Transcribed_RNA"/>
</dbReference>
<feature type="compositionally biased region" description="Basic and acidic residues" evidence="7">
    <location>
        <begin position="715"/>
        <end position="728"/>
    </location>
</feature>
<feature type="compositionally biased region" description="Basic and acidic residues" evidence="7">
    <location>
        <begin position="686"/>
        <end position="706"/>
    </location>
</feature>
<dbReference type="AlphaFoldDB" id="A0A224Z8I9"/>
<dbReference type="Pfam" id="PF12874">
    <property type="entry name" value="zf-met"/>
    <property type="match status" value="3"/>
</dbReference>
<protein>
    <submittedName>
        <fullName evidence="10">Translation initiation factor if 2</fullName>
    </submittedName>
</protein>
<feature type="domain" description="U1-type" evidence="9">
    <location>
        <begin position="168"/>
        <end position="202"/>
    </location>
</feature>
<keyword evidence="6" id="KW-0539">Nucleus</keyword>
<feature type="region of interest" description="Disordered" evidence="7">
    <location>
        <begin position="584"/>
        <end position="769"/>
    </location>
</feature>
<feature type="domain" description="C2H2-type" evidence="8">
    <location>
        <begin position="367"/>
        <end position="391"/>
    </location>
</feature>
<feature type="domain" description="C2H2-type" evidence="8">
    <location>
        <begin position="171"/>
        <end position="195"/>
    </location>
</feature>
<dbReference type="InterPro" id="IPR013087">
    <property type="entry name" value="Znf_C2H2_type"/>
</dbReference>
<keyword evidence="2" id="KW-0479">Metal-binding</keyword>
<proteinExistence type="predicted"/>
<dbReference type="Gene3D" id="3.30.160.60">
    <property type="entry name" value="Classic Zinc Finger"/>
    <property type="match status" value="3"/>
</dbReference>
<dbReference type="GO" id="GO:0005634">
    <property type="term" value="C:nucleus"/>
    <property type="evidence" value="ECO:0007669"/>
    <property type="project" value="UniProtKB-SubCell"/>
</dbReference>
<keyword evidence="3" id="KW-0677">Repeat</keyword>
<dbReference type="GO" id="GO:0008270">
    <property type="term" value="F:zinc ion binding"/>
    <property type="evidence" value="ECO:0007669"/>
    <property type="project" value="UniProtKB-KW"/>
</dbReference>
<evidence type="ECO:0000256" key="3">
    <source>
        <dbReference type="ARBA" id="ARBA00022737"/>
    </source>
</evidence>
<feature type="compositionally biased region" description="Polar residues" evidence="7">
    <location>
        <begin position="594"/>
        <end position="611"/>
    </location>
</feature>
<dbReference type="PANTHER" id="PTHR46144">
    <property type="entry name" value="ZINC FINGER PROTEIN 385B-LIKE"/>
    <property type="match status" value="1"/>
</dbReference>
<feature type="domain" description="U1-type" evidence="9">
    <location>
        <begin position="364"/>
        <end position="398"/>
    </location>
</feature>
<evidence type="ECO:0000259" key="9">
    <source>
        <dbReference type="SMART" id="SM00451"/>
    </source>
</evidence>
<feature type="compositionally biased region" description="Basic and acidic residues" evidence="7">
    <location>
        <begin position="664"/>
        <end position="675"/>
    </location>
</feature>
<sequence>MSEIEEATGNCDTGEDVDFAADFTGPSDWDDTSLEQTAMENEEVQNGDAVTGDAEAGAVDDEKQAGTTETGDGETEIEEKLDETAGETEAEAEKQGDAAMAAPEGAEGEPATEEKDSAESKSGVSYTCDMCKETFEETEEEHLKGRKHLKLLERLEKFGTLEAVAAEFQASVCYLCDVSAVSKSQMAMHVKGAKHKLRCANLKLPPSALDLPGTNRAAKSPTKTESKSAGPPDPNAVMPERPVCDVCNITLSSVHQLVQHLSGRRHKDIVNALKQAILRIPPNLRPPQLRTLFRKNDGKPPTGPAVKPAAPAPKPGIAVQGPAAKGVKRPAPSAGGPAAGPVKKPKQEPAPKPSEGSGASTAPSVKLSCDICNVKLNSDFQKTEHFKGKAHMERLSELKGGAKAGANKPGGPQQKAGTQKGSLLGNRSNGGKQAQKVKGQQQSKPAFWSNVGQRSELQYAQRMGGNRPRESVPHVGRGGLLHPAVPGKGGFGGPRHQVPIQHEFAPSGRHYRDEPHPASMWPNSPVQPQWKSPVLPEPAPSTGFGLLDPPGPDPREQGPYGLSSPQQFSKLQLDLALEISKLSQHLSRPEFSKELSQQLSHHISQELSRQRQMAPDRPGREDFMPDEFPPPHSERLPLLGDTLPLLEKRPLLHDQPPLLPDKGPLLRDSYEDHAPRRPPLLGDSRPGFDDREQGYHFERRDERRPGIDSYGVDSYGERRSRDYSDDYGKAYGGGHVRDLPPREPADYRRSAHSSSGGLLGRPPLLGSRF</sequence>
<keyword evidence="10" id="KW-0648">Protein biosynthesis</keyword>
<feature type="compositionally biased region" description="Low complexity" evidence="7">
    <location>
        <begin position="401"/>
        <end position="412"/>
    </location>
</feature>
<feature type="region of interest" description="Disordered" evidence="7">
    <location>
        <begin position="286"/>
        <end position="364"/>
    </location>
</feature>
<dbReference type="GO" id="GO:0003676">
    <property type="term" value="F:nucleic acid binding"/>
    <property type="evidence" value="ECO:0007669"/>
    <property type="project" value="InterPro"/>
</dbReference>
<feature type="compositionally biased region" description="Basic and acidic residues" evidence="7">
    <location>
        <begin position="735"/>
        <end position="749"/>
    </location>
</feature>
<dbReference type="SMART" id="SM00451">
    <property type="entry name" value="ZnF_U1"/>
    <property type="match status" value="4"/>
</dbReference>
<evidence type="ECO:0000256" key="4">
    <source>
        <dbReference type="ARBA" id="ARBA00022771"/>
    </source>
</evidence>
<dbReference type="InterPro" id="IPR051868">
    <property type="entry name" value="ZN346_ZMAT4"/>
</dbReference>
<evidence type="ECO:0000313" key="10">
    <source>
        <dbReference type="EMBL" id="MAA23891.1"/>
    </source>
</evidence>
<feature type="compositionally biased region" description="Low complexity" evidence="7">
    <location>
        <begin position="636"/>
        <end position="645"/>
    </location>
</feature>
<feature type="compositionally biased region" description="Low complexity" evidence="7">
    <location>
        <begin position="329"/>
        <end position="342"/>
    </location>
</feature>
<accession>A0A224Z8I9</accession>
<comment type="subcellular location">
    <subcellularLocation>
        <location evidence="1">Nucleus</location>
    </subcellularLocation>
</comment>
<reference evidence="10" key="1">
    <citation type="journal article" date="2017" name="Parasit. Vectors">
        <title>Sialotranscriptomics of Rhipicephalus zambeziensis reveals intricate expression profiles of secretory proteins and suggests tight temporal transcriptional regulation during blood-feeding.</title>
        <authorList>
            <person name="de Castro M.H."/>
            <person name="de Klerk D."/>
            <person name="Pienaar R."/>
            <person name="Rees D.J.G."/>
            <person name="Mans B.J."/>
        </authorList>
    </citation>
    <scope>NUCLEOTIDE SEQUENCE</scope>
    <source>
        <tissue evidence="10">Salivary glands</tissue>
    </source>
</reference>
<organism evidence="10">
    <name type="scientific">Rhipicephalus zambeziensis</name>
    <dbReference type="NCBI Taxonomy" id="60191"/>
    <lineage>
        <taxon>Eukaryota</taxon>
        <taxon>Metazoa</taxon>
        <taxon>Ecdysozoa</taxon>
        <taxon>Arthropoda</taxon>
        <taxon>Chelicerata</taxon>
        <taxon>Arachnida</taxon>
        <taxon>Acari</taxon>
        <taxon>Parasitiformes</taxon>
        <taxon>Ixodida</taxon>
        <taxon>Ixodoidea</taxon>
        <taxon>Ixodidae</taxon>
        <taxon>Rhipicephalinae</taxon>
        <taxon>Rhipicephalus</taxon>
        <taxon>Rhipicephalus</taxon>
    </lineage>
</organism>
<feature type="compositionally biased region" description="Low complexity" evidence="7">
    <location>
        <begin position="430"/>
        <end position="442"/>
    </location>
</feature>
<dbReference type="PANTHER" id="PTHR46144:SF6">
    <property type="entry name" value="C2H2-TYPE DOMAIN-CONTAINING PROTEIN"/>
    <property type="match status" value="1"/>
</dbReference>
<feature type="region of interest" description="Disordered" evidence="7">
    <location>
        <begin position="1"/>
        <end position="123"/>
    </location>
</feature>
<feature type="compositionally biased region" description="Polar residues" evidence="7">
    <location>
        <begin position="521"/>
        <end position="530"/>
    </location>
</feature>
<dbReference type="GO" id="GO:0003743">
    <property type="term" value="F:translation initiation factor activity"/>
    <property type="evidence" value="ECO:0007669"/>
    <property type="project" value="UniProtKB-KW"/>
</dbReference>
<name>A0A224Z8I9_9ACAR</name>
<evidence type="ECO:0000256" key="6">
    <source>
        <dbReference type="ARBA" id="ARBA00023242"/>
    </source>
</evidence>
<dbReference type="SMART" id="SM00355">
    <property type="entry name" value="ZnF_C2H2"/>
    <property type="match status" value="4"/>
</dbReference>
<evidence type="ECO:0000256" key="2">
    <source>
        <dbReference type="ARBA" id="ARBA00022723"/>
    </source>
</evidence>
<dbReference type="InterPro" id="IPR036236">
    <property type="entry name" value="Znf_C2H2_sf"/>
</dbReference>
<keyword evidence="5" id="KW-0862">Zinc</keyword>
<feature type="domain" description="U1-type" evidence="9">
    <location>
        <begin position="239"/>
        <end position="273"/>
    </location>
</feature>
<feature type="region of interest" description="Disordered" evidence="7">
    <location>
        <begin position="401"/>
        <end position="567"/>
    </location>
</feature>